<name>A0A3S2Z545_9ACTN</name>
<comment type="caution">
    <text evidence="3">The sequence shown here is derived from an EMBL/GenBank/DDBJ whole genome shotgun (WGS) entry which is preliminary data.</text>
</comment>
<evidence type="ECO:0000313" key="3">
    <source>
        <dbReference type="EMBL" id="RVU28992.1"/>
    </source>
</evidence>
<feature type="compositionally biased region" description="Polar residues" evidence="1">
    <location>
        <begin position="196"/>
        <end position="217"/>
    </location>
</feature>
<gene>
    <name evidence="3" type="ORF">EOT10_03890</name>
</gene>
<dbReference type="AlphaFoldDB" id="A0A3S2Z545"/>
<dbReference type="Proteomes" id="UP000283128">
    <property type="component" value="Unassembled WGS sequence"/>
</dbReference>
<feature type="region of interest" description="Disordered" evidence="1">
    <location>
        <begin position="159"/>
        <end position="276"/>
    </location>
</feature>
<feature type="compositionally biased region" description="Pro residues" evidence="1">
    <location>
        <begin position="64"/>
        <end position="82"/>
    </location>
</feature>
<evidence type="ECO:0000256" key="1">
    <source>
        <dbReference type="SAM" id="MobiDB-lite"/>
    </source>
</evidence>
<dbReference type="InterPro" id="IPR036388">
    <property type="entry name" value="WH-like_DNA-bd_sf"/>
</dbReference>
<accession>A0A3S2Z545</accession>
<sequence length="355" mass="37274">MVRRHSHNLRRSAFLSSIGERGKRLDFIPRQSVHGGPPTGPRGSQIPRSGGQIGGRTPRCARGPPTPQPPQRLHPGRGPHPPSTLWNEAPNMSETRTLHAVPAPEPLTGLTGAPAAIYTALISNPGATATELALAACIGRSTAGKALTTLEEHGLAIRKEGERTGARRTPDRWSCAQSEPTDTEAIDDTVSAAPDESSTTDSVCTNKDTQTDTSPTSAAEPDTGAAAQSPAQVEAPNVPKANKATGAPDPDDACTNPEAPKPSAQPPTHTATAKPVAVLVPKTRMAPGALRQRVIEHLQAHPEEAFTATRISRVIERSSGAIANALVILARQGIAQQVSDTPRTYRHATPEADTE</sequence>
<dbReference type="InterPro" id="IPR036390">
    <property type="entry name" value="WH_DNA-bd_sf"/>
</dbReference>
<dbReference type="SUPFAM" id="SSF46785">
    <property type="entry name" value="Winged helix' DNA-binding domain"/>
    <property type="match status" value="1"/>
</dbReference>
<organism evidence="3 4">
    <name type="scientific">Streptomyces antnestii</name>
    <dbReference type="NCBI Taxonomy" id="2494256"/>
    <lineage>
        <taxon>Bacteria</taxon>
        <taxon>Bacillati</taxon>
        <taxon>Actinomycetota</taxon>
        <taxon>Actinomycetes</taxon>
        <taxon>Kitasatosporales</taxon>
        <taxon>Streptomycetaceae</taxon>
        <taxon>Streptomyces</taxon>
    </lineage>
</organism>
<keyword evidence="4" id="KW-1185">Reference proteome</keyword>
<evidence type="ECO:0000259" key="2">
    <source>
        <dbReference type="Pfam" id="PF01978"/>
    </source>
</evidence>
<protein>
    <recommendedName>
        <fullName evidence="2">Transcription regulator TrmB N-terminal domain-containing protein</fullName>
    </recommendedName>
</protein>
<dbReference type="Gene3D" id="1.10.10.10">
    <property type="entry name" value="Winged helix-like DNA-binding domain superfamily/Winged helix DNA-binding domain"/>
    <property type="match status" value="2"/>
</dbReference>
<dbReference type="EMBL" id="RZYA01000001">
    <property type="protein sequence ID" value="RVU28992.1"/>
    <property type="molecule type" value="Genomic_DNA"/>
</dbReference>
<feature type="compositionally biased region" description="Basic and acidic residues" evidence="1">
    <location>
        <begin position="159"/>
        <end position="171"/>
    </location>
</feature>
<feature type="domain" description="Transcription regulator TrmB N-terminal" evidence="2">
    <location>
        <begin position="109"/>
        <end position="163"/>
    </location>
</feature>
<feature type="region of interest" description="Disordered" evidence="1">
    <location>
        <begin position="26"/>
        <end position="89"/>
    </location>
</feature>
<evidence type="ECO:0000313" key="4">
    <source>
        <dbReference type="Proteomes" id="UP000283128"/>
    </source>
</evidence>
<dbReference type="OrthoDB" id="3483797at2"/>
<dbReference type="Pfam" id="PF01978">
    <property type="entry name" value="TrmB"/>
    <property type="match status" value="1"/>
</dbReference>
<reference evidence="3 4" key="1">
    <citation type="submission" date="2019-01" db="EMBL/GenBank/DDBJ databases">
        <title>Genome sequences of Streptomyces and Rhizobium isolates collected from root and soil.</title>
        <authorList>
            <person name="Chhettri S."/>
            <person name="Sevigny J.L."/>
            <person name="Sen A."/>
            <person name="Ennis N."/>
            <person name="Tisa L."/>
        </authorList>
    </citation>
    <scope>NUCLEOTIDE SEQUENCE [LARGE SCALE GENOMIC DNA]</scope>
    <source>
        <strain evidence="3 4">San01</strain>
    </source>
</reference>
<proteinExistence type="predicted"/>
<dbReference type="InterPro" id="IPR002831">
    <property type="entry name" value="Tscrpt_reg_TrmB_N"/>
</dbReference>